<feature type="domain" description="Metallo-beta-lactamase" evidence="5">
    <location>
        <begin position="14"/>
        <end position="195"/>
    </location>
</feature>
<accession>A0ABT1MJK8</accession>
<dbReference type="InterPro" id="IPR036866">
    <property type="entry name" value="RibonucZ/Hydroxyglut_hydro"/>
</dbReference>
<comment type="cofactor">
    <cofactor evidence="1">
        <name>Zn(2+)</name>
        <dbReference type="ChEBI" id="CHEBI:29105"/>
    </cofactor>
</comment>
<gene>
    <name evidence="6" type="ORF">NMU02_12005</name>
</gene>
<dbReference type="SUPFAM" id="SSF56281">
    <property type="entry name" value="Metallo-hydrolase/oxidoreductase"/>
    <property type="match status" value="1"/>
</dbReference>
<evidence type="ECO:0000256" key="4">
    <source>
        <dbReference type="ARBA" id="ARBA00022833"/>
    </source>
</evidence>
<protein>
    <submittedName>
        <fullName evidence="6">MBL fold metallo-hydrolase</fullName>
    </submittedName>
</protein>
<keyword evidence="7" id="KW-1185">Reference proteome</keyword>
<dbReference type="InterPro" id="IPR001279">
    <property type="entry name" value="Metallo-B-lactamas"/>
</dbReference>
<comment type="caution">
    <text evidence="6">The sequence shown here is derived from an EMBL/GenBank/DDBJ whole genome shotgun (WGS) entry which is preliminary data.</text>
</comment>
<keyword evidence="4" id="KW-0862">Zinc</keyword>
<evidence type="ECO:0000256" key="1">
    <source>
        <dbReference type="ARBA" id="ARBA00001947"/>
    </source>
</evidence>
<evidence type="ECO:0000256" key="2">
    <source>
        <dbReference type="ARBA" id="ARBA00022723"/>
    </source>
</evidence>
<evidence type="ECO:0000256" key="3">
    <source>
        <dbReference type="ARBA" id="ARBA00022801"/>
    </source>
</evidence>
<dbReference type="Gene3D" id="3.60.15.10">
    <property type="entry name" value="Ribonuclease Z/Hydroxyacylglutathione hydrolase-like"/>
    <property type="match status" value="1"/>
</dbReference>
<dbReference type="PANTHER" id="PTHR46233">
    <property type="entry name" value="HYDROXYACYLGLUTATHIONE HYDROLASE GLOC"/>
    <property type="match status" value="1"/>
</dbReference>
<keyword evidence="3" id="KW-0378">Hydrolase</keyword>
<organism evidence="6 7">
    <name type="scientific">Coprobacter tertius</name>
    <dbReference type="NCBI Taxonomy" id="2944915"/>
    <lineage>
        <taxon>Bacteria</taxon>
        <taxon>Pseudomonadati</taxon>
        <taxon>Bacteroidota</taxon>
        <taxon>Bacteroidia</taxon>
        <taxon>Bacteroidales</taxon>
        <taxon>Barnesiellaceae</taxon>
        <taxon>Coprobacter</taxon>
    </lineage>
</organism>
<dbReference type="SMART" id="SM00849">
    <property type="entry name" value="Lactamase_B"/>
    <property type="match status" value="1"/>
</dbReference>
<proteinExistence type="predicted"/>
<evidence type="ECO:0000313" key="6">
    <source>
        <dbReference type="EMBL" id="MCP9612813.1"/>
    </source>
</evidence>
<dbReference type="CDD" id="cd06262">
    <property type="entry name" value="metallo-hydrolase-like_MBL-fold"/>
    <property type="match status" value="1"/>
</dbReference>
<evidence type="ECO:0000313" key="7">
    <source>
        <dbReference type="Proteomes" id="UP001205603"/>
    </source>
</evidence>
<evidence type="ECO:0000259" key="5">
    <source>
        <dbReference type="SMART" id="SM00849"/>
    </source>
</evidence>
<dbReference type="Proteomes" id="UP001205603">
    <property type="component" value="Unassembled WGS sequence"/>
</dbReference>
<reference evidence="6 7" key="1">
    <citation type="submission" date="2022-07" db="EMBL/GenBank/DDBJ databases">
        <title>Fecal culturing of patients with breast cancer.</title>
        <authorList>
            <person name="Teng N.M.Y."/>
            <person name="Kiu R."/>
            <person name="Evans R."/>
            <person name="Baker D.J."/>
            <person name="Zenner C."/>
            <person name="Robinson S.D."/>
            <person name="Hall L.J."/>
        </authorList>
    </citation>
    <scope>NUCLEOTIDE SEQUENCE [LARGE SCALE GENOMIC DNA]</scope>
    <source>
        <strain evidence="6 7">LH1063</strain>
    </source>
</reference>
<keyword evidence="2" id="KW-0479">Metal-binding</keyword>
<name>A0ABT1MJK8_9BACT</name>
<sequence>MLLSIFKIENVPIDSNCYVLYDKRDIDKCIVVDPGSENCRELELYLNKLSLTPEYIILTHEHFDHIWGCNYLIKKYKSKIITSQKCSLAIHDAKRNLSLFYDQKGFEVSLADIVLEGIEYNFIWRGYKLQFFPAQGHTAAGICFSVGKYLFTGDSLIKDTRTVTKLYSGSKQELISTINRIKMMKGEGIVICPGHGDMFDLDTYNLEKAL</sequence>
<dbReference type="Pfam" id="PF00753">
    <property type="entry name" value="Lactamase_B"/>
    <property type="match status" value="1"/>
</dbReference>
<dbReference type="InterPro" id="IPR051453">
    <property type="entry name" value="MBL_Glyoxalase_II"/>
</dbReference>
<dbReference type="EMBL" id="JANDHW010000014">
    <property type="protein sequence ID" value="MCP9612813.1"/>
    <property type="molecule type" value="Genomic_DNA"/>
</dbReference>
<dbReference type="RefSeq" id="WP_255028173.1">
    <property type="nucleotide sequence ID" value="NZ_JANDHW010000014.1"/>
</dbReference>
<dbReference type="PANTHER" id="PTHR46233:SF3">
    <property type="entry name" value="HYDROXYACYLGLUTATHIONE HYDROLASE GLOC"/>
    <property type="match status" value="1"/>
</dbReference>